<dbReference type="PANTHER" id="PTHR38743">
    <property type="entry name" value="SIMILAR TO GLYOXYLASE I FAMILY PROTEIN"/>
    <property type="match status" value="1"/>
</dbReference>
<keyword evidence="4" id="KW-1185">Reference proteome</keyword>
<feature type="region of interest" description="Disordered" evidence="1">
    <location>
        <begin position="51"/>
        <end position="72"/>
    </location>
</feature>
<evidence type="ECO:0000259" key="2">
    <source>
        <dbReference type="Pfam" id="PF09951"/>
    </source>
</evidence>
<reference evidence="3 4" key="1">
    <citation type="submission" date="2018-07" db="EMBL/GenBank/DDBJ databases">
        <title>Genome assembly of strain KB82.</title>
        <authorList>
            <person name="Kukolya J."/>
            <person name="Horvath B."/>
            <person name="Nagy I."/>
            <person name="Toth A."/>
        </authorList>
    </citation>
    <scope>NUCLEOTIDE SEQUENCE [LARGE SCALE GENOMIC DNA]</scope>
    <source>
        <strain evidence="3 4">Kb82</strain>
    </source>
</reference>
<sequence length="256" mass="30300">MKIFKKKQTERENNFDHFPEIGGLMVSKMVVDQNIKPHFLYREKRTRPEDSGWRIFSGSESEEHTDNSDNAGIYHPSTILKIDPSLEEILLKGVGSVYERKDDDSEWYKVTDFDLEDDYMTTQQLTDQWSIEINNLFEGSMEEDGTLFFTTGDKSLRLVVWESDKSKNELYQDYLQEIENRDQSRSKTLQRFEFSDAAVLRIGYLIEETDGQKTYDVLYGFSIVDKELLYHVFYFDEKADLDWAVSTWKNIRFDEK</sequence>
<name>A0ABR9TQL3_9FLAO</name>
<protein>
    <submittedName>
        <fullName evidence="3">DUF2185 domain-containing protein</fullName>
    </submittedName>
</protein>
<evidence type="ECO:0000256" key="1">
    <source>
        <dbReference type="SAM" id="MobiDB-lite"/>
    </source>
</evidence>
<comment type="caution">
    <text evidence="3">The sequence shown here is derived from an EMBL/GenBank/DDBJ whole genome shotgun (WGS) entry which is preliminary data.</text>
</comment>
<evidence type="ECO:0000313" key="3">
    <source>
        <dbReference type="EMBL" id="MBE8727615.1"/>
    </source>
</evidence>
<evidence type="ECO:0000313" key="4">
    <source>
        <dbReference type="Proteomes" id="UP000640614"/>
    </source>
</evidence>
<dbReference type="Pfam" id="PF09951">
    <property type="entry name" value="Imm33"/>
    <property type="match status" value="1"/>
</dbReference>
<gene>
    <name evidence="3" type="ORF">C4F50_22090</name>
</gene>
<dbReference type="Proteomes" id="UP000640614">
    <property type="component" value="Unassembled WGS sequence"/>
</dbReference>
<dbReference type="RefSeq" id="WP_194140760.1">
    <property type="nucleotide sequence ID" value="NZ_PRDM01000005.1"/>
</dbReference>
<feature type="domain" description="Immunity protein Imm33" evidence="2">
    <location>
        <begin position="25"/>
        <end position="110"/>
    </location>
</feature>
<organism evidence="3 4">
    <name type="scientific">Flavobacterium hungaricum</name>
    <dbReference type="NCBI Taxonomy" id="2082725"/>
    <lineage>
        <taxon>Bacteria</taxon>
        <taxon>Pseudomonadati</taxon>
        <taxon>Bacteroidota</taxon>
        <taxon>Flavobacteriia</taxon>
        <taxon>Flavobacteriales</taxon>
        <taxon>Flavobacteriaceae</taxon>
        <taxon>Flavobacterium</taxon>
    </lineage>
</organism>
<dbReference type="PANTHER" id="PTHR38743:SF2">
    <property type="entry name" value="DUF2185 DOMAIN-CONTAINING PROTEIN"/>
    <property type="match status" value="1"/>
</dbReference>
<accession>A0ABR9TQL3</accession>
<proteinExistence type="predicted"/>
<dbReference type="EMBL" id="PRDM01000005">
    <property type="protein sequence ID" value="MBE8727615.1"/>
    <property type="molecule type" value="Genomic_DNA"/>
</dbReference>
<dbReference type="InterPro" id="IPR018689">
    <property type="entry name" value="Imm33_dom"/>
</dbReference>